<dbReference type="Gene3D" id="3.40.50.2300">
    <property type="match status" value="1"/>
</dbReference>
<feature type="compositionally biased region" description="Gly residues" evidence="1">
    <location>
        <begin position="30"/>
        <end position="46"/>
    </location>
</feature>
<feature type="compositionally biased region" description="Basic and acidic residues" evidence="1">
    <location>
        <begin position="16"/>
        <end position="29"/>
    </location>
</feature>
<dbReference type="CDD" id="cd04657">
    <property type="entry name" value="Piwi_ago-like"/>
    <property type="match status" value="1"/>
</dbReference>
<dbReference type="SMART" id="SM00950">
    <property type="entry name" value="Piwi"/>
    <property type="match status" value="1"/>
</dbReference>
<gene>
    <name evidence="3" type="ORF">PENDEC_c010G05701</name>
</gene>
<protein>
    <recommendedName>
        <fullName evidence="2">Piwi domain-containing protein</fullName>
    </recommendedName>
</protein>
<dbReference type="SUPFAM" id="SSF101690">
    <property type="entry name" value="PAZ domain"/>
    <property type="match status" value="1"/>
</dbReference>
<dbReference type="Gene3D" id="3.30.420.10">
    <property type="entry name" value="Ribonuclease H-like superfamily/Ribonuclease H"/>
    <property type="match status" value="1"/>
</dbReference>
<dbReference type="OrthoDB" id="10252740at2759"/>
<name>A0A1V6PC27_PENDC</name>
<organism evidence="3 4">
    <name type="scientific">Penicillium decumbens</name>
    <dbReference type="NCBI Taxonomy" id="69771"/>
    <lineage>
        <taxon>Eukaryota</taxon>
        <taxon>Fungi</taxon>
        <taxon>Dikarya</taxon>
        <taxon>Ascomycota</taxon>
        <taxon>Pezizomycotina</taxon>
        <taxon>Eurotiomycetes</taxon>
        <taxon>Eurotiomycetidae</taxon>
        <taxon>Eurotiales</taxon>
        <taxon>Aspergillaceae</taxon>
        <taxon>Penicillium</taxon>
    </lineage>
</organism>
<feature type="region of interest" description="Disordered" evidence="1">
    <location>
        <begin position="1"/>
        <end position="56"/>
    </location>
</feature>
<dbReference type="InterPro" id="IPR045246">
    <property type="entry name" value="Piwi_ago-like"/>
</dbReference>
<dbReference type="STRING" id="69771.A0A1V6PC27"/>
<reference evidence="4" key="1">
    <citation type="journal article" date="2017" name="Nat. Microbiol.">
        <title>Global analysis of biosynthetic gene clusters reveals vast potential of secondary metabolite production in Penicillium species.</title>
        <authorList>
            <person name="Nielsen J.C."/>
            <person name="Grijseels S."/>
            <person name="Prigent S."/>
            <person name="Ji B."/>
            <person name="Dainat J."/>
            <person name="Nielsen K.F."/>
            <person name="Frisvad J.C."/>
            <person name="Workman M."/>
            <person name="Nielsen J."/>
        </authorList>
    </citation>
    <scope>NUCLEOTIDE SEQUENCE [LARGE SCALE GENOMIC DNA]</scope>
    <source>
        <strain evidence="4">IBT 11843</strain>
    </source>
</reference>
<dbReference type="InterPro" id="IPR012337">
    <property type="entry name" value="RNaseH-like_sf"/>
</dbReference>
<dbReference type="InterPro" id="IPR003100">
    <property type="entry name" value="PAZ_dom"/>
</dbReference>
<dbReference type="InterPro" id="IPR036085">
    <property type="entry name" value="PAZ_dom_sf"/>
</dbReference>
<dbReference type="SUPFAM" id="SSF53098">
    <property type="entry name" value="Ribonuclease H-like"/>
    <property type="match status" value="1"/>
</dbReference>
<feature type="domain" description="Piwi" evidence="2">
    <location>
        <begin position="620"/>
        <end position="928"/>
    </location>
</feature>
<dbReference type="Pfam" id="PF02170">
    <property type="entry name" value="PAZ"/>
    <property type="match status" value="1"/>
</dbReference>
<dbReference type="PANTHER" id="PTHR22891">
    <property type="entry name" value="EUKARYOTIC TRANSLATION INITIATION FACTOR 2C"/>
    <property type="match status" value="1"/>
</dbReference>
<dbReference type="Pfam" id="PF16488">
    <property type="entry name" value="ArgoL2"/>
    <property type="match status" value="1"/>
</dbReference>
<evidence type="ECO:0000259" key="2">
    <source>
        <dbReference type="PROSITE" id="PS50822"/>
    </source>
</evidence>
<accession>A0A1V6PC27</accession>
<dbReference type="CDD" id="cd02846">
    <property type="entry name" value="PAZ_argonaute_like"/>
    <property type="match status" value="1"/>
</dbReference>
<dbReference type="InterPro" id="IPR036397">
    <property type="entry name" value="RNaseH_sf"/>
</dbReference>
<proteinExistence type="predicted"/>
<evidence type="ECO:0000313" key="3">
    <source>
        <dbReference type="EMBL" id="OQD74535.1"/>
    </source>
</evidence>
<dbReference type="Pfam" id="PF02171">
    <property type="entry name" value="Piwi"/>
    <property type="match status" value="1"/>
</dbReference>
<evidence type="ECO:0000313" key="4">
    <source>
        <dbReference type="Proteomes" id="UP000191522"/>
    </source>
</evidence>
<sequence length="963" mass="108077">MSNVRGGRNLPYHGGPPDRGRGRGGDRGRGGPPSGGGFRGGGGRGGGPKEPDVDPSILYQSVPKVNKEVEQFEDKCIAQNKGLRASPGQLALRPGYGTSGTPVILRSNFFEAIFNSPKWMSHKVKIKPDPQNLRLRREVFIELMGKDELKAAHAATDGAQEIVAMKDLTVHSPMKITLDANLKGAKEFQIELSRGELGLPSKLVTSLQNPSLRQQTPEELTTIRLMNILMSAHPFRDSGVVTIKGANGTKVFWTDNRKQSCYLEGGIECIRGFNSSVRICDNRILVNLGINHSSFFVQGPLANIFTKFKDVHQGDTVLLNRYINRLRVDVTHLSKRMECGVLVYRQRSIWGLANARRDGYDPKTDFRKPIDANPPKVPHLGATADQVQFYRYDKDKEGNNLATGRYISVTDYFKTDHKMALKYHDWPVVNIGSFVRPVYLPLDVCIVPAGQRFMGELALIQRQNIIAFSCRKPPANYQSITQDGLKIMGMSANQTDALGIRFHKEMVAVPGRILPTPTLKYGKQTLVPRFGAWNLRDQIFCAPVTIKSWAAYVFHKPRQEPRGDVPGAFLSLAKEGRKQGLKWPDLARDPISVELADNPRDWIEQVNGIFKSLLNKPIDIVVIALPPGVDRIFDHIKWISETKAGILTHCCLTNKLIKADSQYLANNAMKVNLKLGGVNQTLNAPPRLIQSKNTMVVGLDVTHPSPTDPEKFPSMATIVASTNASMGQWPGEVRVQEPRQEKVEHLKSMMLNRLHRWKKENKVFPANILIYRDGVSEGQYKMVLDQELPLVKNAVQSVYPDKQPNITIVVASKRHNVRFYQTKASDADRSDGPKNGMVVDRHVTRSIYWDFYMQAQAPLQGSARPAHYIVIWDEIFGAANSDPKPADSLQELTHNICYMMGRCTRSISYATPAFLADKFCDRARRYMRAYFYRCDMMRERPDLTDPTKLVSLFGKANESMVYI</sequence>
<dbReference type="AlphaFoldDB" id="A0A1V6PC27"/>
<dbReference type="Pfam" id="PF08699">
    <property type="entry name" value="ArgoL1"/>
    <property type="match status" value="1"/>
</dbReference>
<dbReference type="GO" id="GO:0003723">
    <property type="term" value="F:RNA binding"/>
    <property type="evidence" value="ECO:0007669"/>
    <property type="project" value="InterPro"/>
</dbReference>
<dbReference type="InterPro" id="IPR014811">
    <property type="entry name" value="ArgoL1"/>
</dbReference>
<dbReference type="Gene3D" id="2.170.260.10">
    <property type="entry name" value="paz domain"/>
    <property type="match status" value="1"/>
</dbReference>
<comment type="caution">
    <text evidence="3">The sequence shown here is derived from an EMBL/GenBank/DDBJ whole genome shotgun (WGS) entry which is preliminary data.</text>
</comment>
<dbReference type="PROSITE" id="PS50822">
    <property type="entry name" value="PIWI"/>
    <property type="match status" value="1"/>
</dbReference>
<dbReference type="EMBL" id="MDYL01000010">
    <property type="protein sequence ID" value="OQD74535.1"/>
    <property type="molecule type" value="Genomic_DNA"/>
</dbReference>
<dbReference type="InterPro" id="IPR003165">
    <property type="entry name" value="Piwi"/>
</dbReference>
<dbReference type="OMA" id="MGQWPGE"/>
<dbReference type="InterPro" id="IPR032472">
    <property type="entry name" value="ArgoL2"/>
</dbReference>
<evidence type="ECO:0000256" key="1">
    <source>
        <dbReference type="SAM" id="MobiDB-lite"/>
    </source>
</evidence>
<dbReference type="Proteomes" id="UP000191522">
    <property type="component" value="Unassembled WGS sequence"/>
</dbReference>
<keyword evidence="4" id="KW-1185">Reference proteome</keyword>